<organism evidence="2 3">
    <name type="scientific">Rhodococcus chondri</name>
    <dbReference type="NCBI Taxonomy" id="3065941"/>
    <lineage>
        <taxon>Bacteria</taxon>
        <taxon>Bacillati</taxon>
        <taxon>Actinomycetota</taxon>
        <taxon>Actinomycetes</taxon>
        <taxon>Mycobacteriales</taxon>
        <taxon>Nocardiaceae</taxon>
        <taxon>Rhodococcus</taxon>
    </lineage>
</organism>
<dbReference type="EMBL" id="JAUZMZ010000024">
    <property type="protein sequence ID" value="MEE2031802.1"/>
    <property type="molecule type" value="Genomic_DNA"/>
</dbReference>
<evidence type="ECO:0000313" key="3">
    <source>
        <dbReference type="Proteomes" id="UP001331936"/>
    </source>
</evidence>
<proteinExistence type="predicted"/>
<sequence>MRPQPFPRSDEGRPAEAAPSARDPQAIENWLSQLRRISPSQGEGPAPSAPATGPRPSAPGAPAPRLPQRAPQDGNVPPERSSPQPPSAGTPGDPANPDPRRESRGPDTQGGRHASDNGRSISVDELIARQRRR</sequence>
<accession>A0ABU7JP40</accession>
<dbReference type="Proteomes" id="UP001331936">
    <property type="component" value="Unassembled WGS sequence"/>
</dbReference>
<comment type="caution">
    <text evidence="2">The sequence shown here is derived from an EMBL/GenBank/DDBJ whole genome shotgun (WGS) entry which is preliminary data.</text>
</comment>
<name>A0ABU7JP40_9NOCA</name>
<keyword evidence="3" id="KW-1185">Reference proteome</keyword>
<feature type="compositionally biased region" description="Pro residues" evidence="1">
    <location>
        <begin position="56"/>
        <end position="65"/>
    </location>
</feature>
<reference evidence="2 3" key="1">
    <citation type="submission" date="2023-08" db="EMBL/GenBank/DDBJ databases">
        <authorList>
            <person name="Girao M."/>
            <person name="Carvalho M.F."/>
        </authorList>
    </citation>
    <scope>NUCLEOTIDE SEQUENCE [LARGE SCALE GENOMIC DNA]</scope>
    <source>
        <strain evidence="2 3">CC-R104</strain>
    </source>
</reference>
<evidence type="ECO:0000256" key="1">
    <source>
        <dbReference type="SAM" id="MobiDB-lite"/>
    </source>
</evidence>
<dbReference type="RefSeq" id="WP_330151235.1">
    <property type="nucleotide sequence ID" value="NZ_JAUZMZ010000024.1"/>
</dbReference>
<gene>
    <name evidence="2" type="ORF">Q8814_06690</name>
</gene>
<feature type="region of interest" description="Disordered" evidence="1">
    <location>
        <begin position="1"/>
        <end position="133"/>
    </location>
</feature>
<evidence type="ECO:0000313" key="2">
    <source>
        <dbReference type="EMBL" id="MEE2031802.1"/>
    </source>
</evidence>
<feature type="compositionally biased region" description="Low complexity" evidence="1">
    <location>
        <begin position="45"/>
        <end position="55"/>
    </location>
</feature>
<protein>
    <submittedName>
        <fullName evidence="2">Uncharacterized protein</fullName>
    </submittedName>
</protein>